<feature type="compositionally biased region" description="Low complexity" evidence="1">
    <location>
        <begin position="126"/>
        <end position="138"/>
    </location>
</feature>
<gene>
    <name evidence="3" type="ORF">SFRICE_029938</name>
</gene>
<evidence type="ECO:0000259" key="2">
    <source>
        <dbReference type="Pfam" id="PF07714"/>
    </source>
</evidence>
<organism evidence="3">
    <name type="scientific">Spodoptera frugiperda</name>
    <name type="common">Fall armyworm</name>
    <dbReference type="NCBI Taxonomy" id="7108"/>
    <lineage>
        <taxon>Eukaryota</taxon>
        <taxon>Metazoa</taxon>
        <taxon>Ecdysozoa</taxon>
        <taxon>Arthropoda</taxon>
        <taxon>Hexapoda</taxon>
        <taxon>Insecta</taxon>
        <taxon>Pterygota</taxon>
        <taxon>Neoptera</taxon>
        <taxon>Endopterygota</taxon>
        <taxon>Lepidoptera</taxon>
        <taxon>Glossata</taxon>
        <taxon>Ditrysia</taxon>
        <taxon>Noctuoidea</taxon>
        <taxon>Noctuidae</taxon>
        <taxon>Amphipyrinae</taxon>
        <taxon>Spodoptera</taxon>
    </lineage>
</organism>
<dbReference type="PANTHER" id="PTHR24416">
    <property type="entry name" value="TYROSINE-PROTEIN KINASE RECEPTOR"/>
    <property type="match status" value="1"/>
</dbReference>
<dbReference type="InterPro" id="IPR050122">
    <property type="entry name" value="RTK"/>
</dbReference>
<dbReference type="GO" id="GO:0005886">
    <property type="term" value="C:plasma membrane"/>
    <property type="evidence" value="ECO:0007669"/>
    <property type="project" value="TreeGrafter"/>
</dbReference>
<evidence type="ECO:0000256" key="1">
    <source>
        <dbReference type="SAM" id="MobiDB-lite"/>
    </source>
</evidence>
<reference evidence="3" key="1">
    <citation type="submission" date="2016-07" db="EMBL/GenBank/DDBJ databases">
        <authorList>
            <person name="Bretaudeau A."/>
        </authorList>
    </citation>
    <scope>NUCLEOTIDE SEQUENCE</scope>
    <source>
        <strain evidence="3">Rice</strain>
        <tissue evidence="3">Whole body</tissue>
    </source>
</reference>
<dbReference type="InterPro" id="IPR011009">
    <property type="entry name" value="Kinase-like_dom_sf"/>
</dbReference>
<dbReference type="InterPro" id="IPR001245">
    <property type="entry name" value="Ser-Thr/Tyr_kinase_cat_dom"/>
</dbReference>
<name>A0A2H1V4Z5_SPOFR</name>
<dbReference type="AlphaFoldDB" id="A0A2H1V4Z5"/>
<dbReference type="EMBL" id="ODYU01000483">
    <property type="protein sequence ID" value="SOQ35344.1"/>
    <property type="molecule type" value="Genomic_DNA"/>
</dbReference>
<feature type="domain" description="Serine-threonine/tyrosine-protein kinase catalytic" evidence="2">
    <location>
        <begin position="2"/>
        <end position="41"/>
    </location>
</feature>
<dbReference type="Pfam" id="PF07714">
    <property type="entry name" value="PK_Tyr_Ser-Thr"/>
    <property type="match status" value="1"/>
</dbReference>
<dbReference type="GO" id="GO:0004714">
    <property type="term" value="F:transmembrane receptor protein tyrosine kinase activity"/>
    <property type="evidence" value="ECO:0007669"/>
    <property type="project" value="TreeGrafter"/>
</dbReference>
<dbReference type="GO" id="GO:0043235">
    <property type="term" value="C:receptor complex"/>
    <property type="evidence" value="ECO:0007669"/>
    <property type="project" value="TreeGrafter"/>
</dbReference>
<protein>
    <submittedName>
        <fullName evidence="3">SFRICE_029938</fullName>
    </submittedName>
</protein>
<feature type="region of interest" description="Disordered" evidence="1">
    <location>
        <begin position="61"/>
        <end position="138"/>
    </location>
</feature>
<dbReference type="PANTHER" id="PTHR24416:SF611">
    <property type="entry name" value="TYROSINE-PROTEIN KINASE TRANSMEMBRANE RECEPTOR ROR"/>
    <property type="match status" value="1"/>
</dbReference>
<dbReference type="GO" id="GO:0007169">
    <property type="term" value="P:cell surface receptor protein tyrosine kinase signaling pathway"/>
    <property type="evidence" value="ECO:0007669"/>
    <property type="project" value="TreeGrafter"/>
</dbReference>
<proteinExistence type="predicted"/>
<accession>A0A2H1V4Z5</accession>
<dbReference type="Gene3D" id="1.10.510.10">
    <property type="entry name" value="Transferase(Phosphotransferase) domain 1"/>
    <property type="match status" value="1"/>
</dbReference>
<dbReference type="SUPFAM" id="SSF56112">
    <property type="entry name" value="Protein kinase-like (PK-like)"/>
    <property type="match status" value="1"/>
</dbReference>
<sequence length="156" mass="17174">MQGYRMECPPGCPGAVYELMRGCWQWSPADRPTFRDIHHALEHMFQDNSITEEVEKQLQEGGAACPAGTPQMSLKKAGAGGAGGAAEGRAVQMRRPTNRRGKQAPTPPKRTSLLSSCSSFRESQYAADDAAPEEPLAPLNGEHIHTYIHRYRPRLT</sequence>
<evidence type="ECO:0000313" key="3">
    <source>
        <dbReference type="EMBL" id="SOQ35344.1"/>
    </source>
</evidence>